<dbReference type="SUPFAM" id="SSF54862">
    <property type="entry name" value="4Fe-4S ferredoxins"/>
    <property type="match status" value="1"/>
</dbReference>
<evidence type="ECO:0000256" key="2">
    <source>
        <dbReference type="ARBA" id="ARBA00022723"/>
    </source>
</evidence>
<dbReference type="STRING" id="1120996.SAMN02746066_03454"/>
<evidence type="ECO:0000313" key="6">
    <source>
        <dbReference type="EMBL" id="SHM82491.1"/>
    </source>
</evidence>
<evidence type="ECO:0000313" key="7">
    <source>
        <dbReference type="Proteomes" id="UP000184038"/>
    </source>
</evidence>
<dbReference type="Gene3D" id="3.30.70.20">
    <property type="match status" value="1"/>
</dbReference>
<feature type="domain" description="4Fe-4S ferredoxin-type" evidence="5">
    <location>
        <begin position="36"/>
        <end position="65"/>
    </location>
</feature>
<accession>A0A1M7LXF8</accession>
<dbReference type="Gene3D" id="3.30.70.3270">
    <property type="match status" value="1"/>
</dbReference>
<gene>
    <name evidence="6" type="ORF">SAMN02746066_03454</name>
</gene>
<dbReference type="InterPro" id="IPR017900">
    <property type="entry name" value="4Fe4S_Fe_S_CS"/>
</dbReference>
<proteinExistence type="predicted"/>
<sequence length="76" mass="8131">MTVRRRFASVNEAQCVACGSCIKVCPKEAIHVPNGVSAIVDLLKCVGCGLCAKECPASVIEIKVHQEESMKEQVKG</sequence>
<keyword evidence="4" id="KW-0411">Iron-sulfur</keyword>
<dbReference type="InterPro" id="IPR017896">
    <property type="entry name" value="4Fe4S_Fe-S-bd"/>
</dbReference>
<dbReference type="EMBL" id="FRCP01000018">
    <property type="protein sequence ID" value="SHM82491.1"/>
    <property type="molecule type" value="Genomic_DNA"/>
</dbReference>
<dbReference type="PANTHER" id="PTHR43687:SF1">
    <property type="entry name" value="FERREDOXIN III"/>
    <property type="match status" value="1"/>
</dbReference>
<feature type="domain" description="4Fe-4S ferredoxin-type" evidence="5">
    <location>
        <begin position="6"/>
        <end position="35"/>
    </location>
</feature>
<dbReference type="OrthoDB" id="9804603at2"/>
<dbReference type="Pfam" id="PF14697">
    <property type="entry name" value="Fer4_21"/>
    <property type="match status" value="1"/>
</dbReference>
<dbReference type="PROSITE" id="PS00198">
    <property type="entry name" value="4FE4S_FER_1"/>
    <property type="match status" value="2"/>
</dbReference>
<keyword evidence="1" id="KW-0004">4Fe-4S</keyword>
<dbReference type="Proteomes" id="UP000184038">
    <property type="component" value="Unassembled WGS sequence"/>
</dbReference>
<evidence type="ECO:0000256" key="3">
    <source>
        <dbReference type="ARBA" id="ARBA00023004"/>
    </source>
</evidence>
<keyword evidence="2" id="KW-0479">Metal-binding</keyword>
<name>A0A1M7LXF8_9FIRM</name>
<organism evidence="6 7">
    <name type="scientific">Anaerosporobacter mobilis DSM 15930</name>
    <dbReference type="NCBI Taxonomy" id="1120996"/>
    <lineage>
        <taxon>Bacteria</taxon>
        <taxon>Bacillati</taxon>
        <taxon>Bacillota</taxon>
        <taxon>Clostridia</taxon>
        <taxon>Lachnospirales</taxon>
        <taxon>Lachnospiraceae</taxon>
        <taxon>Anaerosporobacter</taxon>
    </lineage>
</organism>
<dbReference type="InterPro" id="IPR050572">
    <property type="entry name" value="Fe-S_Ferredoxin"/>
</dbReference>
<evidence type="ECO:0000256" key="1">
    <source>
        <dbReference type="ARBA" id="ARBA00022485"/>
    </source>
</evidence>
<dbReference type="AlphaFoldDB" id="A0A1M7LXF8"/>
<keyword evidence="7" id="KW-1185">Reference proteome</keyword>
<protein>
    <submittedName>
        <fullName evidence="6">4Fe-4S dicluster domain-containing protein</fullName>
    </submittedName>
</protein>
<dbReference type="PROSITE" id="PS51379">
    <property type="entry name" value="4FE4S_FER_2"/>
    <property type="match status" value="2"/>
</dbReference>
<dbReference type="RefSeq" id="WP_073289649.1">
    <property type="nucleotide sequence ID" value="NZ_FRCP01000018.1"/>
</dbReference>
<evidence type="ECO:0000256" key="4">
    <source>
        <dbReference type="ARBA" id="ARBA00023014"/>
    </source>
</evidence>
<dbReference type="PANTHER" id="PTHR43687">
    <property type="entry name" value="ADENYLYLSULFATE REDUCTASE, BETA SUBUNIT"/>
    <property type="match status" value="1"/>
</dbReference>
<evidence type="ECO:0000259" key="5">
    <source>
        <dbReference type="PROSITE" id="PS51379"/>
    </source>
</evidence>
<reference evidence="6 7" key="1">
    <citation type="submission" date="2016-11" db="EMBL/GenBank/DDBJ databases">
        <authorList>
            <person name="Jaros S."/>
            <person name="Januszkiewicz K."/>
            <person name="Wedrychowicz H."/>
        </authorList>
    </citation>
    <scope>NUCLEOTIDE SEQUENCE [LARGE SCALE GENOMIC DNA]</scope>
    <source>
        <strain evidence="6 7">DSM 15930</strain>
    </source>
</reference>
<dbReference type="GO" id="GO:0051539">
    <property type="term" value="F:4 iron, 4 sulfur cluster binding"/>
    <property type="evidence" value="ECO:0007669"/>
    <property type="project" value="UniProtKB-KW"/>
</dbReference>
<keyword evidence="3" id="KW-0408">Iron</keyword>
<dbReference type="GO" id="GO:0046872">
    <property type="term" value="F:metal ion binding"/>
    <property type="evidence" value="ECO:0007669"/>
    <property type="project" value="UniProtKB-KW"/>
</dbReference>